<protein>
    <submittedName>
        <fullName evidence="1">Uncharacterized protein</fullName>
    </submittedName>
</protein>
<evidence type="ECO:0000313" key="2">
    <source>
        <dbReference type="Proteomes" id="UP000537890"/>
    </source>
</evidence>
<name>A0A7Z0MNY8_9GAMM</name>
<comment type="caution">
    <text evidence="1">The sequence shown here is derived from an EMBL/GenBank/DDBJ whole genome shotgun (WGS) entry which is preliminary data.</text>
</comment>
<sequence length="174" mass="20616">MPESLDYRDLPNVWKPGFFHLDVEGLEKKLTKAKLVLGNVKETVTNFIENEKPAPIGFVSFDVDYYSSTVDLLRIFDAHEEFLLPRVYCYLDDIIGDDWEIHCEYVGELLAIKEFNEQHEKRKVSKINAFRVKRRIQAPWNEQMFVMHAFDHSLYCKYINPKPEWDEHKFGVAQ</sequence>
<organism evidence="1 2">
    <name type="scientific">Candidatus Methanofishera endochildressiae</name>
    <dbReference type="NCBI Taxonomy" id="2738884"/>
    <lineage>
        <taxon>Bacteria</taxon>
        <taxon>Pseudomonadati</taxon>
        <taxon>Pseudomonadota</taxon>
        <taxon>Gammaproteobacteria</taxon>
        <taxon>Candidatus Methanofishera</taxon>
    </lineage>
</organism>
<dbReference type="AlphaFoldDB" id="A0A7Z0MNY8"/>
<evidence type="ECO:0000313" key="1">
    <source>
        <dbReference type="EMBL" id="NYT47044.1"/>
    </source>
</evidence>
<dbReference type="Gene3D" id="3.40.50.150">
    <property type="entry name" value="Vaccinia Virus protein VP39"/>
    <property type="match status" value="1"/>
</dbReference>
<gene>
    <name evidence="1" type="ORF">H0A75_04970</name>
</gene>
<dbReference type="InterPro" id="IPR029063">
    <property type="entry name" value="SAM-dependent_MTases_sf"/>
</dbReference>
<accession>A0A7Z0MNY8</accession>
<dbReference type="EMBL" id="JACCHS010000073">
    <property type="protein sequence ID" value="NYT47044.1"/>
    <property type="molecule type" value="Genomic_DNA"/>
</dbReference>
<reference evidence="1 2" key="1">
    <citation type="submission" date="2020-05" db="EMBL/GenBank/DDBJ databases">
        <title>Horizontal transmission and recombination maintain forever young bacterial symbiont genomes.</title>
        <authorList>
            <person name="Russell S.L."/>
            <person name="Pepper-Tunick E."/>
            <person name="Svedberg J."/>
            <person name="Byrne A."/>
            <person name="Ruelas Castillo J."/>
            <person name="Vollmers C."/>
            <person name="Beinart R.A."/>
            <person name="Corbett-Detig R."/>
        </authorList>
    </citation>
    <scope>NUCLEOTIDE SEQUENCE [LARGE SCALE GENOMIC DNA]</scope>
    <source>
        <strain evidence="1">4727-3</strain>
    </source>
</reference>
<proteinExistence type="predicted"/>
<dbReference type="Proteomes" id="UP000537890">
    <property type="component" value="Unassembled WGS sequence"/>
</dbReference>